<name>A0A1Y1WTE6_9FUNG</name>
<organism evidence="1 2">
    <name type="scientific">Anaeromyces robustus</name>
    <dbReference type="NCBI Taxonomy" id="1754192"/>
    <lineage>
        <taxon>Eukaryota</taxon>
        <taxon>Fungi</taxon>
        <taxon>Fungi incertae sedis</taxon>
        <taxon>Chytridiomycota</taxon>
        <taxon>Chytridiomycota incertae sedis</taxon>
        <taxon>Neocallimastigomycetes</taxon>
        <taxon>Neocallimastigales</taxon>
        <taxon>Neocallimastigaceae</taxon>
        <taxon>Anaeromyces</taxon>
    </lineage>
</organism>
<protein>
    <submittedName>
        <fullName evidence="1">Uncharacterized protein</fullName>
    </submittedName>
</protein>
<reference evidence="1 2" key="1">
    <citation type="submission" date="2016-08" db="EMBL/GenBank/DDBJ databases">
        <title>A Parts List for Fungal Cellulosomes Revealed by Comparative Genomics.</title>
        <authorList>
            <consortium name="DOE Joint Genome Institute"/>
            <person name="Haitjema C.H."/>
            <person name="Gilmore S.P."/>
            <person name="Henske J.K."/>
            <person name="Solomon K.V."/>
            <person name="De Groot R."/>
            <person name="Kuo A."/>
            <person name="Mondo S.J."/>
            <person name="Salamov A.A."/>
            <person name="Labutti K."/>
            <person name="Zhao Z."/>
            <person name="Chiniquy J."/>
            <person name="Barry K."/>
            <person name="Brewer H.M."/>
            <person name="Purvine S.O."/>
            <person name="Wright A.T."/>
            <person name="Boxma B."/>
            <person name="Van Alen T."/>
            <person name="Hackstein J.H."/>
            <person name="Baker S.E."/>
            <person name="Grigoriev I.V."/>
            <person name="O'Malley M.A."/>
        </authorList>
    </citation>
    <scope>NUCLEOTIDE SEQUENCE [LARGE SCALE GENOMIC DNA]</scope>
    <source>
        <strain evidence="1 2">S4</strain>
    </source>
</reference>
<sequence length="100" mass="12227">MKNEMFSLMVLYGFLTYNEGEIRIPNEELFEKFKQILNEEKDFEIYNNLKNYSKQMLEVTLTKNTKNVCQIFKKVHTKKINYKKLLQSYNFRIYSEICLF</sequence>
<dbReference type="OrthoDB" id="5584915at2759"/>
<comment type="caution">
    <text evidence="1">The sequence shown here is derived from an EMBL/GenBank/DDBJ whole genome shotgun (WGS) entry which is preliminary data.</text>
</comment>
<proteinExistence type="predicted"/>
<reference evidence="1 2" key="2">
    <citation type="submission" date="2016-08" db="EMBL/GenBank/DDBJ databases">
        <title>Pervasive Adenine N6-methylation of Active Genes in Fungi.</title>
        <authorList>
            <consortium name="DOE Joint Genome Institute"/>
            <person name="Mondo S.J."/>
            <person name="Dannebaum R.O."/>
            <person name="Kuo R.C."/>
            <person name="Labutti K."/>
            <person name="Haridas S."/>
            <person name="Kuo A."/>
            <person name="Salamov A."/>
            <person name="Ahrendt S.R."/>
            <person name="Lipzen A."/>
            <person name="Sullivan W."/>
            <person name="Andreopoulos W.B."/>
            <person name="Clum A."/>
            <person name="Lindquist E."/>
            <person name="Daum C."/>
            <person name="Ramamoorthy G.K."/>
            <person name="Gryganskyi A."/>
            <person name="Culley D."/>
            <person name="Magnuson J.K."/>
            <person name="James T.Y."/>
            <person name="O'Malley M.A."/>
            <person name="Stajich J.E."/>
            <person name="Spatafora J.W."/>
            <person name="Visel A."/>
            <person name="Grigoriev I.V."/>
        </authorList>
    </citation>
    <scope>NUCLEOTIDE SEQUENCE [LARGE SCALE GENOMIC DNA]</scope>
    <source>
        <strain evidence="1 2">S4</strain>
    </source>
</reference>
<evidence type="ECO:0000313" key="2">
    <source>
        <dbReference type="Proteomes" id="UP000193944"/>
    </source>
</evidence>
<evidence type="ECO:0000313" key="1">
    <source>
        <dbReference type="EMBL" id="ORX76568.1"/>
    </source>
</evidence>
<dbReference type="Proteomes" id="UP000193944">
    <property type="component" value="Unassembled WGS sequence"/>
</dbReference>
<gene>
    <name evidence="1" type="ORF">BCR32DRAFT_248629</name>
</gene>
<accession>A0A1Y1WTE6</accession>
<dbReference type="AlphaFoldDB" id="A0A1Y1WTE6"/>
<dbReference type="EMBL" id="MCFG01000291">
    <property type="protein sequence ID" value="ORX76568.1"/>
    <property type="molecule type" value="Genomic_DNA"/>
</dbReference>
<keyword evidence="2" id="KW-1185">Reference proteome</keyword>